<sequence>ILITTGIYEMVLKNEEVKDQNDGGNRKIKGNFEHDDGVSKIGINSFLQAVMTVTCFIEILITF</sequence>
<name>A0A0B6YHP4_9EUPU</name>
<gene>
    <name evidence="1" type="primary">ORF24895</name>
</gene>
<dbReference type="AlphaFoldDB" id="A0A0B6YHP4"/>
<protein>
    <submittedName>
        <fullName evidence="1">Uncharacterized protein</fullName>
    </submittedName>
</protein>
<dbReference type="EMBL" id="HACG01008446">
    <property type="protein sequence ID" value="CEK55311.1"/>
    <property type="molecule type" value="Transcribed_RNA"/>
</dbReference>
<feature type="non-terminal residue" evidence="1">
    <location>
        <position position="1"/>
    </location>
</feature>
<reference evidence="1" key="1">
    <citation type="submission" date="2014-12" db="EMBL/GenBank/DDBJ databases">
        <title>Insight into the proteome of Arion vulgaris.</title>
        <authorList>
            <person name="Aradska J."/>
            <person name="Bulat T."/>
            <person name="Smidak R."/>
            <person name="Sarate P."/>
            <person name="Gangsoo J."/>
            <person name="Sialana F."/>
            <person name="Bilban M."/>
            <person name="Lubec G."/>
        </authorList>
    </citation>
    <scope>NUCLEOTIDE SEQUENCE</scope>
    <source>
        <tissue evidence="1">Skin</tissue>
    </source>
</reference>
<accession>A0A0B6YHP4</accession>
<evidence type="ECO:0000313" key="1">
    <source>
        <dbReference type="EMBL" id="CEK55311.1"/>
    </source>
</evidence>
<proteinExistence type="predicted"/>
<organism evidence="1">
    <name type="scientific">Arion vulgaris</name>
    <dbReference type="NCBI Taxonomy" id="1028688"/>
    <lineage>
        <taxon>Eukaryota</taxon>
        <taxon>Metazoa</taxon>
        <taxon>Spiralia</taxon>
        <taxon>Lophotrochozoa</taxon>
        <taxon>Mollusca</taxon>
        <taxon>Gastropoda</taxon>
        <taxon>Heterobranchia</taxon>
        <taxon>Euthyneura</taxon>
        <taxon>Panpulmonata</taxon>
        <taxon>Eupulmonata</taxon>
        <taxon>Stylommatophora</taxon>
        <taxon>Helicina</taxon>
        <taxon>Arionoidea</taxon>
        <taxon>Arionidae</taxon>
        <taxon>Arion</taxon>
    </lineage>
</organism>